<evidence type="ECO:0000313" key="2">
    <source>
        <dbReference type="EMBL" id="KAA0046352.1"/>
    </source>
</evidence>
<dbReference type="EMBL" id="SSTE01014064">
    <property type="protein sequence ID" value="KAA0046352.1"/>
    <property type="molecule type" value="Genomic_DNA"/>
</dbReference>
<gene>
    <name evidence="3" type="ORF">E5676_scaffold426G00620</name>
    <name evidence="2" type="ORF">E6C27_scaffold149G00640</name>
</gene>
<keyword evidence="1" id="KW-0175">Coiled coil</keyword>
<organism evidence="2 4">
    <name type="scientific">Cucumis melo var. makuwa</name>
    <name type="common">Oriental melon</name>
    <dbReference type="NCBI Taxonomy" id="1194695"/>
    <lineage>
        <taxon>Eukaryota</taxon>
        <taxon>Viridiplantae</taxon>
        <taxon>Streptophyta</taxon>
        <taxon>Embryophyta</taxon>
        <taxon>Tracheophyta</taxon>
        <taxon>Spermatophyta</taxon>
        <taxon>Magnoliopsida</taxon>
        <taxon>eudicotyledons</taxon>
        <taxon>Gunneridae</taxon>
        <taxon>Pentapetalae</taxon>
        <taxon>rosids</taxon>
        <taxon>fabids</taxon>
        <taxon>Cucurbitales</taxon>
        <taxon>Cucurbitaceae</taxon>
        <taxon>Benincaseae</taxon>
        <taxon>Cucumis</taxon>
    </lineage>
</organism>
<comment type="caution">
    <text evidence="2">The sequence shown here is derived from an EMBL/GenBank/DDBJ whole genome shotgun (WGS) entry which is preliminary data.</text>
</comment>
<dbReference type="AlphaFoldDB" id="A0A5A7TSG3"/>
<dbReference type="Proteomes" id="UP000321947">
    <property type="component" value="Unassembled WGS sequence"/>
</dbReference>
<sequence>MLELLFQPTLEDNQLLSGDEICETVLGRRPDYSKDLGWGPKPKACKTTSVSSSTTSCPQSTIELQLQAKFDQAMQRIEEHTRNHEALVSEVEQM</sequence>
<accession>A0A5A7TSG3</accession>
<dbReference type="OrthoDB" id="1921870at2759"/>
<proteinExistence type="predicted"/>
<feature type="coiled-coil region" evidence="1">
    <location>
        <begin position="63"/>
        <end position="90"/>
    </location>
</feature>
<evidence type="ECO:0000313" key="4">
    <source>
        <dbReference type="Proteomes" id="UP000321393"/>
    </source>
</evidence>
<evidence type="ECO:0000256" key="1">
    <source>
        <dbReference type="SAM" id="Coils"/>
    </source>
</evidence>
<dbReference type="Proteomes" id="UP000321393">
    <property type="component" value="Unassembled WGS sequence"/>
</dbReference>
<reference evidence="4 5" key="1">
    <citation type="submission" date="2019-08" db="EMBL/GenBank/DDBJ databases">
        <title>Draft genome sequences of two oriental melons (Cucumis melo L. var makuwa).</title>
        <authorList>
            <person name="Kwon S.-Y."/>
        </authorList>
    </citation>
    <scope>NUCLEOTIDE SEQUENCE [LARGE SCALE GENOMIC DNA]</scope>
    <source>
        <strain evidence="5">cv. Chang Bougi</strain>
        <strain evidence="4">cv. SW 3</strain>
        <tissue evidence="2">Leaf</tissue>
    </source>
</reference>
<name>A0A5A7TSG3_CUCMM</name>
<evidence type="ECO:0000313" key="3">
    <source>
        <dbReference type="EMBL" id="TYK30516.1"/>
    </source>
</evidence>
<evidence type="ECO:0000313" key="5">
    <source>
        <dbReference type="Proteomes" id="UP000321947"/>
    </source>
</evidence>
<dbReference type="EMBL" id="SSTD01000604">
    <property type="protein sequence ID" value="TYK30516.1"/>
    <property type="molecule type" value="Genomic_DNA"/>
</dbReference>
<protein>
    <submittedName>
        <fullName evidence="2">Zinc finger protein ZPR1-like protein</fullName>
    </submittedName>
</protein>